<keyword evidence="6" id="KW-0472">Membrane</keyword>
<dbReference type="Proteomes" id="UP000017184">
    <property type="component" value="Chromosome"/>
</dbReference>
<dbReference type="Gene3D" id="1.10.287.950">
    <property type="entry name" value="Methyl-accepting chemotaxis protein"/>
    <property type="match status" value="1"/>
</dbReference>
<dbReference type="eggNOG" id="COG0840">
    <property type="taxonomic scope" value="Bacteria"/>
</dbReference>
<dbReference type="InterPro" id="IPR004089">
    <property type="entry name" value="MCPsignal_dom"/>
</dbReference>
<comment type="similarity">
    <text evidence="3">Belongs to the methyl-accepting chemotaxis (MCP) protein family.</text>
</comment>
<gene>
    <name evidence="9" type="ORF">Cenrod_0328</name>
</gene>
<dbReference type="EMBL" id="CP004885">
    <property type="protein sequence ID" value="AGX86452.1"/>
    <property type="molecule type" value="Genomic_DNA"/>
</dbReference>
<dbReference type="FunFam" id="1.10.287.950:FF:000001">
    <property type="entry name" value="Methyl-accepting chemotaxis sensory transducer"/>
    <property type="match status" value="1"/>
</dbReference>
<dbReference type="PROSITE" id="PS50885">
    <property type="entry name" value="HAMP"/>
    <property type="match status" value="1"/>
</dbReference>
<dbReference type="PANTHER" id="PTHR43531:SF11">
    <property type="entry name" value="METHYL-ACCEPTING CHEMOTAXIS PROTEIN 3"/>
    <property type="match status" value="1"/>
</dbReference>
<feature type="domain" description="HAMP" evidence="8">
    <location>
        <begin position="225"/>
        <end position="277"/>
    </location>
</feature>
<dbReference type="OrthoDB" id="9763018at2"/>
<evidence type="ECO:0000256" key="4">
    <source>
        <dbReference type="PROSITE-ProRule" id="PRU00284"/>
    </source>
</evidence>
<dbReference type="KEGG" id="cbx:Cenrod_0328"/>
<dbReference type="InterPro" id="IPR051310">
    <property type="entry name" value="MCP_chemotaxis"/>
</dbReference>
<keyword evidence="2" id="KW-0145">Chemotaxis</keyword>
<dbReference type="InterPro" id="IPR003660">
    <property type="entry name" value="HAMP_dom"/>
</dbReference>
<keyword evidence="5" id="KW-0175">Coiled coil</keyword>
<evidence type="ECO:0000256" key="2">
    <source>
        <dbReference type="ARBA" id="ARBA00022500"/>
    </source>
</evidence>
<dbReference type="Pfam" id="PF00015">
    <property type="entry name" value="MCPsignal"/>
    <property type="match status" value="1"/>
</dbReference>
<dbReference type="GO" id="GO:0006935">
    <property type="term" value="P:chemotaxis"/>
    <property type="evidence" value="ECO:0007669"/>
    <property type="project" value="UniProtKB-KW"/>
</dbReference>
<comment type="subcellular location">
    <subcellularLocation>
        <location evidence="1">Membrane</location>
    </subcellularLocation>
</comment>
<reference evidence="9 10" key="1">
    <citation type="journal article" date="2013" name="Genome Biol.">
        <title>Genomic analysis reveals key aspects of prokaryotic symbiosis in the phototrophic consortium "Chlorochromatium aggregatum".</title>
        <authorList>
            <person name="Liu Z."/>
            <person name="Muller J."/>
            <person name="Li T."/>
            <person name="Alvey R.M."/>
            <person name="Vogl K."/>
            <person name="Frigaard N.U."/>
            <person name="Rockwell N.C."/>
            <person name="Boyd E.S."/>
            <person name="Tomsho L.P."/>
            <person name="Schuster S.C."/>
            <person name="Henke P."/>
            <person name="Rohde M."/>
            <person name="Overmann J."/>
            <person name="Bryant D.A."/>
        </authorList>
    </citation>
    <scope>NUCLEOTIDE SEQUENCE [LARGE SCALE GENOMIC DNA]</scope>
    <source>
        <strain evidence="9">CR</strain>
    </source>
</reference>
<evidence type="ECO:0000256" key="5">
    <source>
        <dbReference type="SAM" id="Coils"/>
    </source>
</evidence>
<dbReference type="GO" id="GO:0005886">
    <property type="term" value="C:plasma membrane"/>
    <property type="evidence" value="ECO:0007669"/>
    <property type="project" value="TreeGrafter"/>
</dbReference>
<dbReference type="SMART" id="SM00283">
    <property type="entry name" value="MA"/>
    <property type="match status" value="1"/>
</dbReference>
<evidence type="ECO:0000256" key="6">
    <source>
        <dbReference type="SAM" id="Phobius"/>
    </source>
</evidence>
<dbReference type="InterPro" id="IPR024478">
    <property type="entry name" value="HlyB_4HB_MCP"/>
</dbReference>
<dbReference type="Pfam" id="PF12729">
    <property type="entry name" value="4HB_MCP_1"/>
    <property type="match status" value="1"/>
</dbReference>
<keyword evidence="6" id="KW-1133">Transmembrane helix</keyword>
<feature type="domain" description="Methyl-accepting transducer" evidence="7">
    <location>
        <begin position="282"/>
        <end position="497"/>
    </location>
</feature>
<dbReference type="HOGENOM" id="CLU_000445_107_16_4"/>
<evidence type="ECO:0000256" key="3">
    <source>
        <dbReference type="ARBA" id="ARBA00029447"/>
    </source>
</evidence>
<dbReference type="PATRIC" id="fig|946483.4.peg.330"/>
<feature type="transmembrane region" description="Helical" evidence="6">
    <location>
        <begin position="205"/>
        <end position="223"/>
    </location>
</feature>
<keyword evidence="6" id="KW-0812">Transmembrane</keyword>
<dbReference type="CDD" id="cd06225">
    <property type="entry name" value="HAMP"/>
    <property type="match status" value="1"/>
</dbReference>
<dbReference type="GO" id="GO:0004888">
    <property type="term" value="F:transmembrane signaling receptor activity"/>
    <property type="evidence" value="ECO:0007669"/>
    <property type="project" value="TreeGrafter"/>
</dbReference>
<evidence type="ECO:0000256" key="1">
    <source>
        <dbReference type="ARBA" id="ARBA00004370"/>
    </source>
</evidence>
<name>U5N534_9BURK</name>
<dbReference type="RefSeq" id="WP_022771273.1">
    <property type="nucleotide sequence ID" value="NC_022576.1"/>
</dbReference>
<protein>
    <submittedName>
        <fullName evidence="9">Methyl-accepting chemotaxis protein</fullName>
    </submittedName>
</protein>
<evidence type="ECO:0000259" key="8">
    <source>
        <dbReference type="PROSITE" id="PS50885"/>
    </source>
</evidence>
<keyword evidence="10" id="KW-1185">Reference proteome</keyword>
<feature type="coiled-coil region" evidence="5">
    <location>
        <begin position="476"/>
        <end position="506"/>
    </location>
</feature>
<dbReference type="Pfam" id="PF00672">
    <property type="entry name" value="HAMP"/>
    <property type="match status" value="1"/>
</dbReference>
<dbReference type="SMART" id="SM00304">
    <property type="entry name" value="HAMP"/>
    <property type="match status" value="1"/>
</dbReference>
<evidence type="ECO:0000313" key="10">
    <source>
        <dbReference type="Proteomes" id="UP000017184"/>
    </source>
</evidence>
<dbReference type="GO" id="GO:0007165">
    <property type="term" value="P:signal transduction"/>
    <property type="evidence" value="ECO:0007669"/>
    <property type="project" value="UniProtKB-KW"/>
</dbReference>
<keyword evidence="4" id="KW-0807">Transducer</keyword>
<evidence type="ECO:0000313" key="9">
    <source>
        <dbReference type="EMBL" id="AGX86452.1"/>
    </source>
</evidence>
<dbReference type="STRING" id="946483.Cenrod_0328"/>
<dbReference type="AlphaFoldDB" id="U5N534"/>
<dbReference type="PROSITE" id="PS50111">
    <property type="entry name" value="CHEMOTAXIS_TRANSDUC_2"/>
    <property type="match status" value="1"/>
</dbReference>
<evidence type="ECO:0000259" key="7">
    <source>
        <dbReference type="PROSITE" id="PS50111"/>
    </source>
</evidence>
<sequence length="554" mass="58697">MFRDLSIRWKLVVLVALMLTALATASFVGYRGIVRVGEAVTEVGVVRLPSVHGLLIISEGQTAVKSATLAAAIYENDYQASKEFAGVLALRQKAWSNIDHGFRIYEPLPQTPEETIMWKEFQVDWAQWKRMDEQLGETLAELAKNPGPEHQKALFVTFYRQFLDARPFFNKAEASLLKVVDLNTAIADASVQDGAVQIAAAQRNMLIVAGVSLVVSVLLATWITTSIVRPLSFAVDVTHRIAGGDLTVAIDAPSRDETGQVLLAMHEMVARLSQVVTDVNSNAQALASASEEVSATAQSLSQAASEQAAGVEETSASVEEMAASIAHNTENAKVTDAMASQAAKDAEKGGESVNATVEAMKQIATKIGIIDDIAAQTNLLALNAAIEAARAGEHGKGFAVVAAEVRKLAERSQIAAQEIGEVATNSVALAETAGALLSAIVPAIRKTSDLVQEITAASSEQSGGVSQINTAVGQLNQTTQQNASSAEQLAATAEEMSGQAEQLQQIISFFRLATHDPIPASLASTHTALTPSHFHKTAMRTATHAAKAQRPAAY</sequence>
<dbReference type="PANTHER" id="PTHR43531">
    <property type="entry name" value="PROTEIN ICFG"/>
    <property type="match status" value="1"/>
</dbReference>
<organism evidence="9 10">
    <name type="scientific">Candidatus Symbiobacter mobilis CR</name>
    <dbReference type="NCBI Taxonomy" id="946483"/>
    <lineage>
        <taxon>Bacteria</taxon>
        <taxon>Pseudomonadati</taxon>
        <taxon>Pseudomonadota</taxon>
        <taxon>Betaproteobacteria</taxon>
        <taxon>Burkholderiales</taxon>
        <taxon>Comamonadaceae</taxon>
    </lineage>
</organism>
<accession>U5N534</accession>
<proteinExistence type="inferred from homology"/>
<dbReference type="SUPFAM" id="SSF58104">
    <property type="entry name" value="Methyl-accepting chemotaxis protein (MCP) signaling domain"/>
    <property type="match status" value="1"/>
</dbReference>